<dbReference type="Proteomes" id="UP000574390">
    <property type="component" value="Unassembled WGS sequence"/>
</dbReference>
<sequence>MNGKKPPREVTRLQLVHALGGLITPGDQTPLKDSPTALFPDESGHFVVHVSGKHASIRHVDSNTVNFLAPLEEDGVEMITALSKTPDSRVLAVGQLLNGGGQMAVLLYNPMVPGNHPQDVFLLPKPEERKGDRVVSIGLSVDGRTLVLLTTTGQLYHITGWQRRKVLRSPRRTNLEVNNSTQLTLDGLFDKVTVCPTDSSLICITGRDGCKFIKSKEGGGLLKEVPLSISGPGDEGPTRLSDHIWLVSSAASDCPLVVAVAESGRLMLVSSKTATITHHLPCPSPDFRPRALCPLSEGFITVGTGGTITVWEEANSSDAQQSMPYKPVRKVVVAKQKASLESVDISGTGEWLVMVTDTREIIVLPATSVYTSPEWQEGDAPTEALHPIVLSGGFHSGPVSGLSSCPLREIMVTVSSKDKSLRIWRLPSAYMEFSRAFLGDEPLDVAVHPVGGFIIAVAFVEKIRIFQVVDDDLAVLKELPYRRATPLAWSAGGHHLAVAQAGDKGDAKQIIVFGMHRGLAKVATLKAQSQGGGGGGRLGDTPQPLPSIPGICGIAFDQDDRRLAVVTCSGSSSTVTEWDCASWSRTSEHSTTKGCIYMCLAYRRSDIVVGGLMMKPGRGGSTEYRGVIRKLLDGEVVEEGLPWPAAMDHPTATYPTAIAACSNGDASTVAAAALLVGTSQGSVCALSHPLTAACLDQYPAHIGRVTRLHLILCNGQTMATTGDDGAVLFFNIGDCSVPTRSGAMLIPNDILTVTRSRLNAHAEEIADAEKTIVALKRQAAATVSEITAQTEERLSKARDGDRAKIEKLQRRYTALETASTAKESEALRAMKTLEATQAEATEELEGEHDGTAKGPVQHRVPAFYEKKLSQETARFEKSEACRREEMQKNQERQAEQQYRSRREKAALQDELEGRLREARAANDASQGLIEDLKKKYESTLEAEARERDEETNKIIAERDEKIHQLTNSYEERRKEQENATRTLQEVQKEKVKLSNESAEASSIIAALKARIEQQARKLEDSKQRSAEQGKVRQRKEQEIRALRDKIDSLEKVKSVLEYRLREVSEAEGPKEEEIHRLRRKVSDAQGELEKQAAVQKKLEGDLERKAALAGQHRNEVATLNERIQDGQNTLAELKRELLAVVEHPNVKEWPTLLKRVYQERIVDEKPSRSPKEQQVSEPSSDDHELIQQLRTSPSTSNLRDCLGPLEARRQMKGLDKKALLREAPRFMGGAARVPRLAALPSSLSGCQLHSLAAQSSRANAASRRDLSKRAMENATLLSEINDTRVQKKNLEDEVKSLQIELRELRGKEAQRGSEGKAKAKPQEKGTADGGAARLPRLDRRVKQRSEETKGMQHLRMTIEQKSEMIRMQKLEISMLQEQVRRGPSALAAEYRCFYAVLPGFAHRVSLACVAG</sequence>
<dbReference type="SMART" id="SM00320">
    <property type="entry name" value="WD40"/>
    <property type="match status" value="3"/>
</dbReference>
<feature type="compositionally biased region" description="Basic and acidic residues" evidence="2">
    <location>
        <begin position="965"/>
        <end position="978"/>
    </location>
</feature>
<dbReference type="PANTHER" id="PTHR32215:SF0">
    <property type="entry name" value="CILIA- AND FLAGELLA-ASSOCIATED PROTEIN 57"/>
    <property type="match status" value="1"/>
</dbReference>
<keyword evidence="1" id="KW-0175">Coiled coil</keyword>
<proteinExistence type="predicted"/>
<dbReference type="InterPro" id="IPR015943">
    <property type="entry name" value="WD40/YVTN_repeat-like_dom_sf"/>
</dbReference>
<gene>
    <name evidence="3" type="ORF">FOZ62_024564</name>
</gene>
<feature type="compositionally biased region" description="Basic and acidic residues" evidence="2">
    <location>
        <begin position="1305"/>
        <end position="1326"/>
    </location>
</feature>
<feature type="region of interest" description="Disordered" evidence="2">
    <location>
        <begin position="875"/>
        <end position="906"/>
    </location>
</feature>
<organism evidence="3 4">
    <name type="scientific">Perkinsus olseni</name>
    <name type="common">Perkinsus atlanticus</name>
    <dbReference type="NCBI Taxonomy" id="32597"/>
    <lineage>
        <taxon>Eukaryota</taxon>
        <taxon>Sar</taxon>
        <taxon>Alveolata</taxon>
        <taxon>Perkinsozoa</taxon>
        <taxon>Perkinsea</taxon>
        <taxon>Perkinsida</taxon>
        <taxon>Perkinsidae</taxon>
        <taxon>Perkinsus</taxon>
    </lineage>
</organism>
<dbReference type="EMBL" id="JABANM010021880">
    <property type="protein sequence ID" value="KAF4720498.1"/>
    <property type="molecule type" value="Genomic_DNA"/>
</dbReference>
<evidence type="ECO:0008006" key="5">
    <source>
        <dbReference type="Google" id="ProtNLM"/>
    </source>
</evidence>
<comment type="caution">
    <text evidence="3">The sequence shown here is derived from an EMBL/GenBank/DDBJ whole genome shotgun (WGS) entry which is preliminary data.</text>
</comment>
<dbReference type="Gene3D" id="2.130.10.10">
    <property type="entry name" value="YVTN repeat-like/Quinoprotein amine dehydrogenase"/>
    <property type="match status" value="2"/>
</dbReference>
<feature type="compositionally biased region" description="Basic and acidic residues" evidence="2">
    <location>
        <begin position="1335"/>
        <end position="1351"/>
    </location>
</feature>
<feature type="region of interest" description="Disordered" evidence="2">
    <location>
        <begin position="1305"/>
        <end position="1351"/>
    </location>
</feature>
<feature type="compositionally biased region" description="Basic and acidic residues" evidence="2">
    <location>
        <begin position="1162"/>
        <end position="1171"/>
    </location>
</feature>
<evidence type="ECO:0000256" key="2">
    <source>
        <dbReference type="SAM" id="MobiDB-lite"/>
    </source>
</evidence>
<feature type="region of interest" description="Disordered" evidence="2">
    <location>
        <begin position="1162"/>
        <end position="1199"/>
    </location>
</feature>
<dbReference type="InterPro" id="IPR052993">
    <property type="entry name" value="CFA-57"/>
</dbReference>
<protein>
    <recommendedName>
        <fullName evidence="5">WD repeat domain 65</fullName>
    </recommendedName>
</protein>
<feature type="region of interest" description="Disordered" evidence="2">
    <location>
        <begin position="1014"/>
        <end position="1037"/>
    </location>
</feature>
<evidence type="ECO:0000256" key="1">
    <source>
        <dbReference type="SAM" id="Coils"/>
    </source>
</evidence>
<dbReference type="InterPro" id="IPR036322">
    <property type="entry name" value="WD40_repeat_dom_sf"/>
</dbReference>
<feature type="region of interest" description="Disordered" evidence="2">
    <location>
        <begin position="965"/>
        <end position="995"/>
    </location>
</feature>
<dbReference type="PANTHER" id="PTHR32215">
    <property type="entry name" value="CILIA- AND FLAGELLA-ASSOCIATED PROTEIN 57"/>
    <property type="match status" value="1"/>
</dbReference>
<accession>A0A7J6RIL4</accession>
<dbReference type="InterPro" id="IPR001680">
    <property type="entry name" value="WD40_rpt"/>
</dbReference>
<feature type="compositionally biased region" description="Polar residues" evidence="2">
    <location>
        <begin position="1188"/>
        <end position="1198"/>
    </location>
</feature>
<dbReference type="SUPFAM" id="SSF50978">
    <property type="entry name" value="WD40 repeat-like"/>
    <property type="match status" value="1"/>
</dbReference>
<evidence type="ECO:0000313" key="3">
    <source>
        <dbReference type="EMBL" id="KAF4720498.1"/>
    </source>
</evidence>
<name>A0A7J6RIL4_PEROL</name>
<dbReference type="SUPFAM" id="SSF69322">
    <property type="entry name" value="Tricorn protease domain 2"/>
    <property type="match status" value="1"/>
</dbReference>
<evidence type="ECO:0000313" key="4">
    <source>
        <dbReference type="Proteomes" id="UP000574390"/>
    </source>
</evidence>
<feature type="coiled-coil region" evidence="1">
    <location>
        <begin position="758"/>
        <end position="825"/>
    </location>
</feature>
<reference evidence="3 4" key="1">
    <citation type="submission" date="2020-04" db="EMBL/GenBank/DDBJ databases">
        <title>Perkinsus olseni comparative genomics.</title>
        <authorList>
            <person name="Bogema D.R."/>
        </authorList>
    </citation>
    <scope>NUCLEOTIDE SEQUENCE [LARGE SCALE GENOMIC DNA]</scope>
    <source>
        <strain evidence="3">ATCC PRA-205</strain>
    </source>
</reference>